<feature type="region of interest" description="Disordered" evidence="9">
    <location>
        <begin position="300"/>
        <end position="372"/>
    </location>
</feature>
<accession>A0ABM0MYH2</accession>
<feature type="region of interest" description="Disordered" evidence="9">
    <location>
        <begin position="148"/>
        <end position="176"/>
    </location>
</feature>
<evidence type="ECO:0000256" key="4">
    <source>
        <dbReference type="ARBA" id="ARBA00022525"/>
    </source>
</evidence>
<comment type="subcellular location">
    <subcellularLocation>
        <location evidence="1">Secreted</location>
    </subcellularLocation>
</comment>
<comment type="similarity">
    <text evidence="2">Belongs to the secreted frizzled-related protein (sFRP) family.</text>
</comment>
<name>A0ABM0MYH2_SACKO</name>
<dbReference type="InterPro" id="IPR020067">
    <property type="entry name" value="Frizzled_dom"/>
</dbReference>
<feature type="disulfide bond" evidence="8">
    <location>
        <begin position="107"/>
        <end position="131"/>
    </location>
</feature>
<protein>
    <submittedName>
        <fullName evidence="14">Secreted frizzled-related protein 3-like</fullName>
    </submittedName>
</protein>
<dbReference type="InterPro" id="IPR008993">
    <property type="entry name" value="TIMP-like_OB-fold"/>
</dbReference>
<evidence type="ECO:0000256" key="5">
    <source>
        <dbReference type="ARBA" id="ARBA00022687"/>
    </source>
</evidence>
<keyword evidence="5" id="KW-0879">Wnt signaling pathway</keyword>
<evidence type="ECO:0000256" key="3">
    <source>
        <dbReference type="ARBA" id="ARBA00022473"/>
    </source>
</evidence>
<keyword evidence="7 8" id="KW-1015">Disulfide bond</keyword>
<feature type="compositionally biased region" description="Basic residues" evidence="9">
    <location>
        <begin position="357"/>
        <end position="372"/>
    </location>
</feature>
<feature type="domain" description="NTR" evidence="12">
    <location>
        <begin position="183"/>
        <end position="309"/>
    </location>
</feature>
<dbReference type="GeneID" id="102805879"/>
<feature type="domain" description="FZ" evidence="11">
    <location>
        <begin position="25"/>
        <end position="145"/>
    </location>
</feature>
<evidence type="ECO:0000256" key="6">
    <source>
        <dbReference type="ARBA" id="ARBA00022782"/>
    </source>
</evidence>
<dbReference type="InterPro" id="IPR001134">
    <property type="entry name" value="Netrin_domain"/>
</dbReference>
<keyword evidence="4" id="KW-0964">Secreted</keyword>
<keyword evidence="13" id="KW-1185">Reference proteome</keyword>
<feature type="disulfide bond" evidence="8">
    <location>
        <begin position="30"/>
        <end position="91"/>
    </location>
</feature>
<feature type="compositionally biased region" description="Low complexity" evidence="9">
    <location>
        <begin position="332"/>
        <end position="342"/>
    </location>
</feature>
<evidence type="ECO:0000313" key="14">
    <source>
        <dbReference type="RefSeq" id="XP_006825063.1"/>
    </source>
</evidence>
<feature type="chain" id="PRO_5046724902" evidence="10">
    <location>
        <begin position="28"/>
        <end position="372"/>
    </location>
</feature>
<dbReference type="InterPro" id="IPR018933">
    <property type="entry name" value="Netrin_module_non-TIMP"/>
</dbReference>
<dbReference type="PANTHER" id="PTHR11309">
    <property type="entry name" value="FRIZZLED"/>
    <property type="match status" value="1"/>
</dbReference>
<evidence type="ECO:0000256" key="10">
    <source>
        <dbReference type="SAM" id="SignalP"/>
    </source>
</evidence>
<dbReference type="SUPFAM" id="SSF63501">
    <property type="entry name" value="Frizzled cysteine-rich domain"/>
    <property type="match status" value="1"/>
</dbReference>
<feature type="compositionally biased region" description="Gly residues" evidence="9">
    <location>
        <begin position="343"/>
        <end position="354"/>
    </location>
</feature>
<evidence type="ECO:0000256" key="1">
    <source>
        <dbReference type="ARBA" id="ARBA00004613"/>
    </source>
</evidence>
<evidence type="ECO:0000259" key="12">
    <source>
        <dbReference type="PROSITE" id="PS50189"/>
    </source>
</evidence>
<dbReference type="Pfam" id="PF01392">
    <property type="entry name" value="Fz"/>
    <property type="match status" value="1"/>
</dbReference>
<evidence type="ECO:0000259" key="11">
    <source>
        <dbReference type="PROSITE" id="PS50038"/>
    </source>
</evidence>
<feature type="signal peptide" evidence="10">
    <location>
        <begin position="1"/>
        <end position="27"/>
    </location>
</feature>
<evidence type="ECO:0000313" key="13">
    <source>
        <dbReference type="Proteomes" id="UP000694865"/>
    </source>
</evidence>
<keyword evidence="6" id="KW-0221">Differentiation</keyword>
<evidence type="ECO:0000256" key="2">
    <source>
        <dbReference type="ARBA" id="ARBA00010054"/>
    </source>
</evidence>
<keyword evidence="3" id="KW-0217">Developmental protein</keyword>
<evidence type="ECO:0000256" key="8">
    <source>
        <dbReference type="PROSITE-ProRule" id="PRU00090"/>
    </source>
</evidence>
<reference evidence="14" key="1">
    <citation type="submission" date="2025-08" db="UniProtKB">
        <authorList>
            <consortium name="RefSeq"/>
        </authorList>
    </citation>
    <scope>IDENTIFICATION</scope>
    <source>
        <tissue evidence="14">Testes</tissue>
    </source>
</reference>
<gene>
    <name evidence="14" type="primary">LOC102805879</name>
</gene>
<dbReference type="PROSITE" id="PS50038">
    <property type="entry name" value="FZ"/>
    <property type="match status" value="1"/>
</dbReference>
<keyword evidence="10" id="KW-0732">Signal</keyword>
<dbReference type="PROSITE" id="PS50189">
    <property type="entry name" value="NTR"/>
    <property type="match status" value="1"/>
</dbReference>
<evidence type="ECO:0000256" key="7">
    <source>
        <dbReference type="ARBA" id="ARBA00023157"/>
    </source>
</evidence>
<dbReference type="RefSeq" id="XP_006825063.1">
    <property type="nucleotide sequence ID" value="XM_006825000.1"/>
</dbReference>
<dbReference type="Proteomes" id="UP000694865">
    <property type="component" value="Unplaced"/>
</dbReference>
<dbReference type="PANTHER" id="PTHR11309:SF96">
    <property type="entry name" value="SECRETED FRIZZLED-RELATED PROTEIN 3"/>
    <property type="match status" value="1"/>
</dbReference>
<dbReference type="SUPFAM" id="SSF50242">
    <property type="entry name" value="TIMP-like"/>
    <property type="match status" value="1"/>
</dbReference>
<dbReference type="InterPro" id="IPR036790">
    <property type="entry name" value="Frizzled_dom_sf"/>
</dbReference>
<evidence type="ECO:0000256" key="9">
    <source>
        <dbReference type="SAM" id="MobiDB-lite"/>
    </source>
</evidence>
<dbReference type="Pfam" id="PF01759">
    <property type="entry name" value="NTR"/>
    <property type="match status" value="1"/>
</dbReference>
<proteinExistence type="inferred from homology"/>
<feature type="compositionally biased region" description="Basic residues" evidence="9">
    <location>
        <begin position="308"/>
        <end position="322"/>
    </location>
</feature>
<comment type="caution">
    <text evidence="8">Lacks conserved residue(s) required for the propagation of feature annotation.</text>
</comment>
<dbReference type="SMART" id="SM00063">
    <property type="entry name" value="FRI"/>
    <property type="match status" value="1"/>
</dbReference>
<feature type="compositionally biased region" description="Basic and acidic residues" evidence="9">
    <location>
        <begin position="158"/>
        <end position="176"/>
    </location>
</feature>
<dbReference type="InterPro" id="IPR015526">
    <property type="entry name" value="Frizzled/SFRP"/>
</dbReference>
<dbReference type="SMART" id="SM00643">
    <property type="entry name" value="C345C"/>
    <property type="match status" value="1"/>
</dbReference>
<feature type="disulfide bond" evidence="8">
    <location>
        <begin position="38"/>
        <end position="84"/>
    </location>
</feature>
<sequence length="372" mass="42005">MRHTRRMIKYWLVLSSLLLQEITRTYSASCEPIDIPMCKTMAYNKTRMPNLLHHSTQENAKLAIEQFEPLVNTNCSEYLLFFLCSMYAPICTVEFQTDAIPPCKTVCLNAKRGCEPIMNEHNVDWPDYLACDDLPLYDRGVCISPEAIIQEPPDSNESDGKEEEKEEEVDRGNKDKNKGGGVCKNCRKKVKATRKTYVKNKYEYAIQAVVQSFRAERQNNMVETTVNVESVIKQPPNLEIPTGEVHLWTNASCVCPELKENEEYMISGHVDSDNNRLLFLPSSLMESWKNKWTKSITKWEKKLAKSQGKGKRRGSSGGRRRKSSDTPPPTTAAPVPVEQPPETGGGGGGGGGSSGSRRNKKPAQRRRSKRRE</sequence>
<dbReference type="Gene3D" id="1.10.2000.10">
    <property type="entry name" value="Frizzled cysteine-rich domain"/>
    <property type="match status" value="1"/>
</dbReference>
<organism evidence="13 14">
    <name type="scientific">Saccoglossus kowalevskii</name>
    <name type="common">Acorn worm</name>
    <dbReference type="NCBI Taxonomy" id="10224"/>
    <lineage>
        <taxon>Eukaryota</taxon>
        <taxon>Metazoa</taxon>
        <taxon>Hemichordata</taxon>
        <taxon>Enteropneusta</taxon>
        <taxon>Harrimaniidae</taxon>
        <taxon>Saccoglossus</taxon>
    </lineage>
</organism>
<dbReference type="Gene3D" id="2.40.50.120">
    <property type="match status" value="1"/>
</dbReference>